<dbReference type="GO" id="GO:0016706">
    <property type="term" value="F:2-oxoglutarate-dependent dioxygenase activity"/>
    <property type="evidence" value="ECO:0007669"/>
    <property type="project" value="TreeGrafter"/>
</dbReference>
<gene>
    <name evidence="2" type="ORF">ALC57_12675</name>
</gene>
<organism evidence="2 3">
    <name type="scientific">Trachymyrmex cornetzi</name>
    <dbReference type="NCBI Taxonomy" id="471704"/>
    <lineage>
        <taxon>Eukaryota</taxon>
        <taxon>Metazoa</taxon>
        <taxon>Ecdysozoa</taxon>
        <taxon>Arthropoda</taxon>
        <taxon>Hexapoda</taxon>
        <taxon>Insecta</taxon>
        <taxon>Pterygota</taxon>
        <taxon>Neoptera</taxon>
        <taxon>Endopterygota</taxon>
        <taxon>Hymenoptera</taxon>
        <taxon>Apocrita</taxon>
        <taxon>Aculeata</taxon>
        <taxon>Formicoidea</taxon>
        <taxon>Formicidae</taxon>
        <taxon>Myrmicinae</taxon>
        <taxon>Trachymyrmex</taxon>
    </lineage>
</organism>
<feature type="non-terminal residue" evidence="2">
    <location>
        <position position="1"/>
    </location>
</feature>
<dbReference type="AlphaFoldDB" id="A0A195DQJ3"/>
<keyword evidence="1" id="KW-0472">Membrane</keyword>
<dbReference type="InterPro" id="IPR050910">
    <property type="entry name" value="JMJD6_ArgDemeth/LysHydrox"/>
</dbReference>
<proteinExistence type="predicted"/>
<protein>
    <recommendedName>
        <fullName evidence="4">Cupin-like domain-containing protein</fullName>
    </recommendedName>
</protein>
<dbReference type="PANTHER" id="PTHR12480:SF13">
    <property type="entry name" value="LD14533P"/>
    <property type="match status" value="1"/>
</dbReference>
<accession>A0A195DQJ3</accession>
<dbReference type="Gene3D" id="2.60.120.650">
    <property type="entry name" value="Cupin"/>
    <property type="match status" value="1"/>
</dbReference>
<evidence type="ECO:0000256" key="1">
    <source>
        <dbReference type="SAM" id="Phobius"/>
    </source>
</evidence>
<dbReference type="Proteomes" id="UP000078492">
    <property type="component" value="Unassembled WGS sequence"/>
</dbReference>
<reference evidence="2 3" key="1">
    <citation type="submission" date="2015-09" db="EMBL/GenBank/DDBJ databases">
        <title>Trachymyrmex cornetzi WGS genome.</title>
        <authorList>
            <person name="Nygaard S."/>
            <person name="Hu H."/>
            <person name="Boomsma J."/>
            <person name="Zhang G."/>
        </authorList>
    </citation>
    <scope>NUCLEOTIDE SEQUENCE [LARGE SCALE GENOMIC DNA]</scope>
    <source>
        <strain evidence="2">Tcor2-1</strain>
        <tissue evidence="2">Whole body</tissue>
    </source>
</reference>
<feature type="transmembrane region" description="Helical" evidence="1">
    <location>
        <begin position="67"/>
        <end position="85"/>
    </location>
</feature>
<dbReference type="STRING" id="471704.A0A195DQJ3"/>
<evidence type="ECO:0000313" key="2">
    <source>
        <dbReference type="EMBL" id="KYN15133.1"/>
    </source>
</evidence>
<evidence type="ECO:0000313" key="3">
    <source>
        <dbReference type="Proteomes" id="UP000078492"/>
    </source>
</evidence>
<keyword evidence="3" id="KW-1185">Reference proteome</keyword>
<keyword evidence="1" id="KW-1133">Transmembrane helix</keyword>
<dbReference type="SUPFAM" id="SSF51197">
    <property type="entry name" value="Clavaminate synthase-like"/>
    <property type="match status" value="1"/>
</dbReference>
<dbReference type="PANTHER" id="PTHR12480">
    <property type="entry name" value="ARGININE DEMETHYLASE AND LYSYL-HYDROXYLASE JMJD"/>
    <property type="match status" value="1"/>
</dbReference>
<keyword evidence="1" id="KW-0812">Transmembrane</keyword>
<name>A0A195DQJ3_9HYME</name>
<dbReference type="EMBL" id="KQ980612">
    <property type="protein sequence ID" value="KYN15133.1"/>
    <property type="molecule type" value="Genomic_DNA"/>
</dbReference>
<sequence length="334" mass="39586">SRSRIYLYYFRMVSPEDIEEFIEKALFKLTENYIQQGVVINDLKSITMTANAKSAKNRSFRTRSKKLLVMLLMPFLYGMFHRYVYNNIIKNFQGTRCLLPNNYLIWEFTRPITNCDYCRDIKAPLILPNLTKEEFRFYSYSSRPMIIKNAAYDWPAHKEFTLEFFRNLYERIEGAYESIEEECQFLHFKSNFANLREVFAMSEGRASHREGEDPWYVGWKNCHPQILDTMKQFYNIPHFLPDDAEIPYSNYIFMGYEEGAVMHLDYISRLMWQAQVIGSKTWTVAPTPECDSECKSFKFSVNVTDVVLLDTRIWYHSTHIENGNLSLTVTSEYG</sequence>
<evidence type="ECO:0008006" key="4">
    <source>
        <dbReference type="Google" id="ProtNLM"/>
    </source>
</evidence>